<dbReference type="RefSeq" id="WP_004865613.1">
    <property type="nucleotide sequence ID" value="NZ_ASYY01000100.1"/>
</dbReference>
<feature type="transmembrane region" description="Helical" evidence="5">
    <location>
        <begin position="53"/>
        <end position="74"/>
    </location>
</feature>
<feature type="domain" description="Major facilitator superfamily (MFS) profile" evidence="6">
    <location>
        <begin position="17"/>
        <end position="406"/>
    </location>
</feature>
<dbReference type="AlphaFoldDB" id="N8ZMS3"/>
<gene>
    <name evidence="7" type="ORF">F960_02770</name>
</gene>
<evidence type="ECO:0000313" key="8">
    <source>
        <dbReference type="Proteomes" id="UP000013117"/>
    </source>
</evidence>
<dbReference type="InterPro" id="IPR020846">
    <property type="entry name" value="MFS_dom"/>
</dbReference>
<evidence type="ECO:0000256" key="5">
    <source>
        <dbReference type="SAM" id="Phobius"/>
    </source>
</evidence>
<dbReference type="PATRIC" id="fig|1120926.3.peg.2681"/>
<dbReference type="PROSITE" id="PS50850">
    <property type="entry name" value="MFS"/>
    <property type="match status" value="1"/>
</dbReference>
<feature type="transmembrane region" description="Helical" evidence="5">
    <location>
        <begin position="228"/>
        <end position="245"/>
    </location>
</feature>
<feature type="transmembrane region" description="Helical" evidence="5">
    <location>
        <begin position="380"/>
        <end position="402"/>
    </location>
</feature>
<dbReference type="GeneID" id="84210078"/>
<dbReference type="EMBL" id="APPN01000071">
    <property type="protein sequence ID" value="ENV33048.1"/>
    <property type="molecule type" value="Genomic_DNA"/>
</dbReference>
<keyword evidence="4 5" id="KW-0472">Membrane</keyword>
<reference evidence="7 8" key="1">
    <citation type="submission" date="2013-02" db="EMBL/GenBank/DDBJ databases">
        <title>The Genome Sequence of Acinetobacter gerneri CIP 107464.</title>
        <authorList>
            <consortium name="The Broad Institute Genome Sequencing Platform"/>
            <consortium name="The Broad Institute Genome Sequencing Center for Infectious Disease"/>
            <person name="Cerqueira G."/>
            <person name="Feldgarden M."/>
            <person name="Courvalin P."/>
            <person name="Perichon B."/>
            <person name="Grillot-Courvalin C."/>
            <person name="Clermont D."/>
            <person name="Rocha E."/>
            <person name="Yoon E.-J."/>
            <person name="Nemec A."/>
            <person name="Walker B."/>
            <person name="Young S.K."/>
            <person name="Zeng Q."/>
            <person name="Gargeya S."/>
            <person name="Fitzgerald M."/>
            <person name="Haas B."/>
            <person name="Abouelleil A."/>
            <person name="Alvarado L."/>
            <person name="Arachchi H.M."/>
            <person name="Berlin A.M."/>
            <person name="Chapman S.B."/>
            <person name="Dewar J."/>
            <person name="Goldberg J."/>
            <person name="Griggs A."/>
            <person name="Gujja S."/>
            <person name="Hansen M."/>
            <person name="Howarth C."/>
            <person name="Imamovic A."/>
            <person name="Larimer J."/>
            <person name="McCowan C."/>
            <person name="Murphy C."/>
            <person name="Neiman D."/>
            <person name="Pearson M."/>
            <person name="Priest M."/>
            <person name="Roberts A."/>
            <person name="Saif S."/>
            <person name="Shea T."/>
            <person name="Sisk P."/>
            <person name="Sykes S."/>
            <person name="Wortman J."/>
            <person name="Nusbaum C."/>
            <person name="Birren B."/>
        </authorList>
    </citation>
    <scope>NUCLEOTIDE SEQUENCE [LARGE SCALE GENOMIC DNA]</scope>
    <source>
        <strain evidence="7 8">CIP 107464</strain>
    </source>
</reference>
<proteinExistence type="predicted"/>
<accession>N8ZMS3</accession>
<evidence type="ECO:0000256" key="4">
    <source>
        <dbReference type="ARBA" id="ARBA00023136"/>
    </source>
</evidence>
<feature type="transmembrane region" description="Helical" evidence="5">
    <location>
        <begin position="318"/>
        <end position="339"/>
    </location>
</feature>
<dbReference type="InterPro" id="IPR036259">
    <property type="entry name" value="MFS_trans_sf"/>
</dbReference>
<dbReference type="CDD" id="cd17371">
    <property type="entry name" value="MFS_MucK"/>
    <property type="match status" value="1"/>
</dbReference>
<evidence type="ECO:0000313" key="7">
    <source>
        <dbReference type="EMBL" id="ENV33048.1"/>
    </source>
</evidence>
<feature type="transmembrane region" description="Helical" evidence="5">
    <location>
        <begin position="81"/>
        <end position="102"/>
    </location>
</feature>
<evidence type="ECO:0000256" key="2">
    <source>
        <dbReference type="ARBA" id="ARBA00022692"/>
    </source>
</evidence>
<keyword evidence="8" id="KW-1185">Reference proteome</keyword>
<feature type="transmembrane region" description="Helical" evidence="5">
    <location>
        <begin position="293"/>
        <end position="312"/>
    </location>
</feature>
<dbReference type="STRING" id="202952.GCA_000747725_00993"/>
<name>N8ZMS3_9GAMM</name>
<dbReference type="Pfam" id="PF07690">
    <property type="entry name" value="MFS_1"/>
    <property type="match status" value="1"/>
</dbReference>
<evidence type="ECO:0000259" key="6">
    <source>
        <dbReference type="PROSITE" id="PS50850"/>
    </source>
</evidence>
<protein>
    <submittedName>
        <fullName evidence="7">Cis,cis-muconate transporter</fullName>
    </submittedName>
</protein>
<feature type="transmembrane region" description="Helical" evidence="5">
    <location>
        <begin position="171"/>
        <end position="190"/>
    </location>
</feature>
<dbReference type="GO" id="GO:0046943">
    <property type="term" value="F:carboxylic acid transmembrane transporter activity"/>
    <property type="evidence" value="ECO:0007669"/>
    <property type="project" value="TreeGrafter"/>
</dbReference>
<dbReference type="OrthoDB" id="4474610at2"/>
<comment type="subcellular location">
    <subcellularLocation>
        <location evidence="1">Membrane</location>
        <topology evidence="1">Multi-pass membrane protein</topology>
    </subcellularLocation>
</comment>
<dbReference type="eggNOG" id="COG2814">
    <property type="taxonomic scope" value="Bacteria"/>
</dbReference>
<feature type="transmembrane region" description="Helical" evidence="5">
    <location>
        <begin position="141"/>
        <end position="165"/>
    </location>
</feature>
<dbReference type="InterPro" id="IPR011701">
    <property type="entry name" value="MFS"/>
</dbReference>
<dbReference type="SUPFAM" id="SSF103473">
    <property type="entry name" value="MFS general substrate transporter"/>
    <property type="match status" value="1"/>
</dbReference>
<feature type="transmembrane region" description="Helical" evidence="5">
    <location>
        <begin position="265"/>
        <end position="286"/>
    </location>
</feature>
<sequence>MAVTLTKTISPNTWKIAFLFAFLALLVDGADLMLLSYSLNSIKAEFGLSSVEAGMLGSFTLAGMAIGGIFGGWACDKFGRVRIVVISILTFSILTCGLGLTHSFLEFGILRFFASLGLGSLYIACNTLMAEYVPTKYRTTVLGTLQAGWTVGYIVATLLAGWIIPDHGWRMLFYVAALPIIMAVLMHFLVPEPEAWQTSRTLQPSQVEKQQDSVFKTIFQDKRNRNMFILWALTAGFLQFGYYGVNNWMPSYLESELGMKFKEMTAYMVGTYTAMILGKVLAGFMADKLGRRFTYAFGAIGTAIFLPLIVFYNTPENILYLLVVFGFLYGIPYGVNATYMTESFPTSIRGTAIGGAYNVGRLGAAIAPATIGFLASGGSIGLGFLVMGAAYFICGVIPALFIKEKMYDPQKAD</sequence>
<organism evidence="7 8">
    <name type="scientific">Acinetobacter gerneri DSM 14967 = CIP 107464 = MTCC 9824</name>
    <dbReference type="NCBI Taxonomy" id="1120926"/>
    <lineage>
        <taxon>Bacteria</taxon>
        <taxon>Pseudomonadati</taxon>
        <taxon>Pseudomonadota</taxon>
        <taxon>Gammaproteobacteria</taxon>
        <taxon>Moraxellales</taxon>
        <taxon>Moraxellaceae</taxon>
        <taxon>Acinetobacter</taxon>
    </lineage>
</organism>
<evidence type="ECO:0000256" key="1">
    <source>
        <dbReference type="ARBA" id="ARBA00004141"/>
    </source>
</evidence>
<comment type="caution">
    <text evidence="7">The sequence shown here is derived from an EMBL/GenBank/DDBJ whole genome shotgun (WGS) entry which is preliminary data.</text>
</comment>
<dbReference type="Gene3D" id="1.20.1250.20">
    <property type="entry name" value="MFS general substrate transporter like domains"/>
    <property type="match status" value="1"/>
</dbReference>
<keyword evidence="3 5" id="KW-1133">Transmembrane helix</keyword>
<dbReference type="PROSITE" id="PS00217">
    <property type="entry name" value="SUGAR_TRANSPORT_2"/>
    <property type="match status" value="1"/>
</dbReference>
<dbReference type="InterPro" id="IPR005829">
    <property type="entry name" value="Sugar_transporter_CS"/>
</dbReference>
<keyword evidence="2 5" id="KW-0812">Transmembrane</keyword>
<dbReference type="PROSITE" id="PS00216">
    <property type="entry name" value="SUGAR_TRANSPORT_1"/>
    <property type="match status" value="1"/>
</dbReference>
<dbReference type="PANTHER" id="PTHR23508">
    <property type="entry name" value="CARBOXYLIC ACID TRANSPORTER PROTEIN HOMOLOG"/>
    <property type="match status" value="1"/>
</dbReference>
<evidence type="ECO:0000256" key="3">
    <source>
        <dbReference type="ARBA" id="ARBA00022989"/>
    </source>
</evidence>
<dbReference type="PANTHER" id="PTHR23508:SF10">
    <property type="entry name" value="CARBOXYLIC ACID TRANSPORTER PROTEIN HOMOLOG"/>
    <property type="match status" value="1"/>
</dbReference>
<feature type="transmembrane region" description="Helical" evidence="5">
    <location>
        <begin position="108"/>
        <end position="129"/>
    </location>
</feature>
<feature type="transmembrane region" description="Helical" evidence="5">
    <location>
        <begin position="351"/>
        <end position="374"/>
    </location>
</feature>
<dbReference type="Proteomes" id="UP000013117">
    <property type="component" value="Unassembled WGS sequence"/>
</dbReference>
<dbReference type="HOGENOM" id="CLU_001265_46_7_6"/>
<dbReference type="GO" id="GO:0005886">
    <property type="term" value="C:plasma membrane"/>
    <property type="evidence" value="ECO:0007669"/>
    <property type="project" value="TreeGrafter"/>
</dbReference>